<evidence type="ECO:0000259" key="1">
    <source>
        <dbReference type="Pfam" id="PF01266"/>
    </source>
</evidence>
<dbReference type="Proteomes" id="UP000182110">
    <property type="component" value="Unassembled WGS sequence"/>
</dbReference>
<evidence type="ECO:0000313" key="2">
    <source>
        <dbReference type="EMBL" id="CEG32828.1"/>
    </source>
</evidence>
<reference evidence="2 3" key="1">
    <citation type="journal article" date="2014" name="Genome Announc.">
        <title>Genome Sequence of Bacillus simplex Strain P558, Isolated from a Human Fecal Sample.</title>
        <authorList>
            <person name="Croce O."/>
            <person name="Hugon P."/>
            <person name="Lagier J.C."/>
            <person name="Bibi F."/>
            <person name="Robert C."/>
            <person name="Azhar E.I."/>
            <person name="Raoult D."/>
            <person name="Fournier P.E."/>
        </authorList>
    </citation>
    <scope>NUCLEOTIDE SEQUENCE [LARGE SCALE GENOMIC DNA]</scope>
    <source>
        <strain evidence="2 3">P558</strain>
    </source>
</reference>
<dbReference type="RefSeq" id="WP_161922496.1">
    <property type="nucleotide sequence ID" value="NZ_CCXW01000001.1"/>
</dbReference>
<comment type="caution">
    <text evidence="2">The sequence shown here is derived from an EMBL/GenBank/DDBJ whole genome shotgun (WGS) entry which is preliminary data.</text>
</comment>
<keyword evidence="3" id="KW-1185">Reference proteome</keyword>
<dbReference type="EMBL" id="CCXW01000001">
    <property type="protein sequence ID" value="CEG32828.1"/>
    <property type="molecule type" value="Genomic_DNA"/>
</dbReference>
<gene>
    <name evidence="2" type="ORF">BN1180_02996</name>
</gene>
<evidence type="ECO:0000313" key="3">
    <source>
        <dbReference type="Proteomes" id="UP000182110"/>
    </source>
</evidence>
<proteinExistence type="predicted"/>
<dbReference type="AlphaFoldDB" id="A0AAN2TTA7"/>
<dbReference type="Gene3D" id="3.50.50.60">
    <property type="entry name" value="FAD/NAD(P)-binding domain"/>
    <property type="match status" value="1"/>
</dbReference>
<protein>
    <submittedName>
        <fullName evidence="2">FAD dependent oxidoreductase</fullName>
    </submittedName>
</protein>
<sequence>MDLKAGKVLWKDTFEARKYPMLEEELSCDVCIVGSGSSGAYFSYFLAETGLNVVLIDKRDISEGSTVAYTGLLQFSNDKTFTSLIHSFGEEAGTPFGHLRKRSFQV</sequence>
<accession>A0AAN2TTA7</accession>
<dbReference type="SUPFAM" id="SSF51905">
    <property type="entry name" value="FAD/NAD(P)-binding domain"/>
    <property type="match status" value="1"/>
</dbReference>
<feature type="domain" description="FAD dependent oxidoreductase" evidence="1">
    <location>
        <begin position="29"/>
        <end position="76"/>
    </location>
</feature>
<name>A0AAN2TTA7_9BACI</name>
<dbReference type="Pfam" id="PF01266">
    <property type="entry name" value="DAO"/>
    <property type="match status" value="1"/>
</dbReference>
<dbReference type="InterPro" id="IPR006076">
    <property type="entry name" value="FAD-dep_OxRdtase"/>
</dbReference>
<organism evidence="2 3">
    <name type="scientific">Peribacillus simplex</name>
    <dbReference type="NCBI Taxonomy" id="1478"/>
    <lineage>
        <taxon>Bacteria</taxon>
        <taxon>Bacillati</taxon>
        <taxon>Bacillota</taxon>
        <taxon>Bacilli</taxon>
        <taxon>Bacillales</taxon>
        <taxon>Bacillaceae</taxon>
        <taxon>Peribacillus</taxon>
    </lineage>
</organism>
<dbReference type="InterPro" id="IPR036188">
    <property type="entry name" value="FAD/NAD-bd_sf"/>
</dbReference>